<comment type="subunit">
    <text evidence="3">Monomer.</text>
</comment>
<feature type="binding site" evidence="3">
    <location>
        <position position="233"/>
    </location>
    <ligand>
        <name>ATP</name>
        <dbReference type="ChEBI" id="CHEBI:30616"/>
    </ligand>
</feature>
<evidence type="ECO:0000313" key="7">
    <source>
        <dbReference type="Proteomes" id="UP000054007"/>
    </source>
</evidence>
<proteinExistence type="inferred from homology"/>
<feature type="domain" description="TGS" evidence="5">
    <location>
        <begin position="306"/>
        <end position="389"/>
    </location>
</feature>
<dbReference type="GO" id="GO:0005525">
    <property type="term" value="F:GTP binding"/>
    <property type="evidence" value="ECO:0007669"/>
    <property type="project" value="InterPro"/>
</dbReference>
<dbReference type="PROSITE" id="PS51880">
    <property type="entry name" value="TGS"/>
    <property type="match status" value="1"/>
</dbReference>
<dbReference type="FunFam" id="3.10.20.30:FF:000001">
    <property type="entry name" value="Ribosome-binding ATPase YchF"/>
    <property type="match status" value="1"/>
</dbReference>
<gene>
    <name evidence="6" type="ORF">CYLTODRAFT_431585</name>
</gene>
<keyword evidence="3" id="KW-0378">Hydrolase</keyword>
<dbReference type="OrthoDB" id="424823at2759"/>
<dbReference type="InterPro" id="IPR041706">
    <property type="entry name" value="YchF_N"/>
</dbReference>
<dbReference type="InterPro" id="IPR012675">
    <property type="entry name" value="Beta-grasp_dom_sf"/>
</dbReference>
<dbReference type="FunFam" id="1.10.150.300:FF:000001">
    <property type="entry name" value="Ribosome-binding ATPase YchF"/>
    <property type="match status" value="1"/>
</dbReference>
<dbReference type="PANTHER" id="PTHR23305">
    <property type="entry name" value="OBG GTPASE FAMILY"/>
    <property type="match status" value="1"/>
</dbReference>
<dbReference type="InterPro" id="IPR013029">
    <property type="entry name" value="YchF_C"/>
</dbReference>
<dbReference type="PROSITE" id="PS51710">
    <property type="entry name" value="G_OBG"/>
    <property type="match status" value="1"/>
</dbReference>
<dbReference type="PRINTS" id="PR00326">
    <property type="entry name" value="GTP1OBG"/>
</dbReference>
<evidence type="ECO:0000259" key="4">
    <source>
        <dbReference type="PROSITE" id="PS51710"/>
    </source>
</evidence>
<dbReference type="InterPro" id="IPR004095">
    <property type="entry name" value="TGS"/>
</dbReference>
<evidence type="ECO:0000313" key="6">
    <source>
        <dbReference type="EMBL" id="KIY66912.1"/>
    </source>
</evidence>
<dbReference type="PANTHER" id="PTHR23305:SF11">
    <property type="entry name" value="OBG-LIKE ATPASE 1"/>
    <property type="match status" value="1"/>
</dbReference>
<protein>
    <recommendedName>
        <fullName evidence="3">Obg-like ATPase 1</fullName>
    </recommendedName>
</protein>
<evidence type="ECO:0000259" key="5">
    <source>
        <dbReference type="PROSITE" id="PS51880"/>
    </source>
</evidence>
<evidence type="ECO:0000256" key="2">
    <source>
        <dbReference type="ARBA" id="ARBA00022840"/>
    </source>
</evidence>
<dbReference type="Proteomes" id="UP000054007">
    <property type="component" value="Unassembled WGS sequence"/>
</dbReference>
<dbReference type="InterPro" id="IPR027417">
    <property type="entry name" value="P-loop_NTPase"/>
</dbReference>
<dbReference type="Gene3D" id="1.10.150.300">
    <property type="entry name" value="TGS-like domain"/>
    <property type="match status" value="1"/>
</dbReference>
<dbReference type="InterPro" id="IPR004396">
    <property type="entry name" value="ATPase_YchF/OLA1"/>
</dbReference>
<dbReference type="SUPFAM" id="SSF81271">
    <property type="entry name" value="TGS-like"/>
    <property type="match status" value="1"/>
</dbReference>
<dbReference type="GO" id="GO:0005524">
    <property type="term" value="F:ATP binding"/>
    <property type="evidence" value="ECO:0007669"/>
    <property type="project" value="UniProtKB-UniRule"/>
</dbReference>
<dbReference type="Pfam" id="PF06071">
    <property type="entry name" value="YchF-GTPase_C"/>
    <property type="match status" value="1"/>
</dbReference>
<dbReference type="CDD" id="cd01900">
    <property type="entry name" value="YchF"/>
    <property type="match status" value="1"/>
</dbReference>
<feature type="domain" description="OBG-type G" evidence="4">
    <location>
        <begin position="20"/>
        <end position="285"/>
    </location>
</feature>
<keyword evidence="7" id="KW-1185">Reference proteome</keyword>
<feature type="binding site" evidence="3">
    <location>
        <begin position="29"/>
        <end position="34"/>
    </location>
    <ligand>
        <name>ATP</name>
        <dbReference type="ChEBI" id="CHEBI:30616"/>
    </ligand>
</feature>
<organism evidence="6 7">
    <name type="scientific">Cylindrobasidium torrendii FP15055 ss-10</name>
    <dbReference type="NCBI Taxonomy" id="1314674"/>
    <lineage>
        <taxon>Eukaryota</taxon>
        <taxon>Fungi</taxon>
        <taxon>Dikarya</taxon>
        <taxon>Basidiomycota</taxon>
        <taxon>Agaricomycotina</taxon>
        <taxon>Agaricomycetes</taxon>
        <taxon>Agaricomycetidae</taxon>
        <taxon>Agaricales</taxon>
        <taxon>Marasmiineae</taxon>
        <taxon>Physalacriaceae</taxon>
        <taxon>Cylindrobasidium</taxon>
    </lineage>
</organism>
<dbReference type="NCBIfam" id="TIGR00092">
    <property type="entry name" value="redox-regulated ATPase YchF"/>
    <property type="match status" value="1"/>
</dbReference>
<dbReference type="InterPro" id="IPR006073">
    <property type="entry name" value="GTP-bd"/>
</dbReference>
<evidence type="ECO:0000256" key="3">
    <source>
        <dbReference type="HAMAP-Rule" id="MF_03167"/>
    </source>
</evidence>
<name>A0A0D7B8W4_9AGAR</name>
<dbReference type="GO" id="GO:0016887">
    <property type="term" value="F:ATP hydrolysis activity"/>
    <property type="evidence" value="ECO:0007669"/>
    <property type="project" value="UniProtKB-UniRule"/>
</dbReference>
<dbReference type="InterPro" id="IPR012676">
    <property type="entry name" value="TGS-like"/>
</dbReference>
<dbReference type="Pfam" id="PF01926">
    <property type="entry name" value="MMR_HSR1"/>
    <property type="match status" value="1"/>
</dbReference>
<dbReference type="Gene3D" id="3.40.50.300">
    <property type="entry name" value="P-loop containing nucleotide triphosphate hydrolases"/>
    <property type="match status" value="1"/>
</dbReference>
<dbReference type="AlphaFoldDB" id="A0A0D7B8W4"/>
<dbReference type="HAMAP" id="MF_00944">
    <property type="entry name" value="YchF_OLA1_ATPase"/>
    <property type="match status" value="1"/>
</dbReference>
<evidence type="ECO:0000256" key="1">
    <source>
        <dbReference type="ARBA" id="ARBA00022741"/>
    </source>
</evidence>
<dbReference type="CDD" id="cd04867">
    <property type="entry name" value="TGS_YchF_OLA1"/>
    <property type="match status" value="1"/>
</dbReference>
<dbReference type="InterPro" id="IPR023192">
    <property type="entry name" value="TGS-like_dom_sf"/>
</dbReference>
<accession>A0A0D7B8W4</accession>
<comment type="function">
    <text evidence="3">Hydrolyzes ATP, and can also hydrolyze GTP with lower efficiency. Has lower affinity for GTP.</text>
</comment>
<comment type="similarity">
    <text evidence="3">Belongs to the TRAFAC class OBG-HflX-like GTPase superfamily. OBG GTPase family. YchF/OLA1 subfamily.</text>
</comment>
<keyword evidence="3" id="KW-0963">Cytoplasm</keyword>
<dbReference type="EMBL" id="KN880540">
    <property type="protein sequence ID" value="KIY66912.1"/>
    <property type="molecule type" value="Genomic_DNA"/>
</dbReference>
<dbReference type="InterPro" id="IPR031167">
    <property type="entry name" value="G_OBG"/>
</dbReference>
<dbReference type="GO" id="GO:0043023">
    <property type="term" value="F:ribosomal large subunit binding"/>
    <property type="evidence" value="ECO:0007669"/>
    <property type="project" value="UniProtKB-UniRule"/>
</dbReference>
<dbReference type="STRING" id="1314674.A0A0D7B8W4"/>
<keyword evidence="1 3" id="KW-0547">Nucleotide-binding</keyword>
<comment type="subcellular location">
    <subcellularLocation>
        <location evidence="3">Cytoplasm</location>
    </subcellularLocation>
</comment>
<dbReference type="GO" id="GO:0005737">
    <property type="term" value="C:cytoplasm"/>
    <property type="evidence" value="ECO:0007669"/>
    <property type="project" value="UniProtKB-SubCell"/>
</dbReference>
<reference evidence="6 7" key="1">
    <citation type="journal article" date="2015" name="Fungal Genet. Biol.">
        <title>Evolution of novel wood decay mechanisms in Agaricales revealed by the genome sequences of Fistulina hepatica and Cylindrobasidium torrendii.</title>
        <authorList>
            <person name="Floudas D."/>
            <person name="Held B.W."/>
            <person name="Riley R."/>
            <person name="Nagy L.G."/>
            <person name="Koehler G."/>
            <person name="Ransdell A.S."/>
            <person name="Younus H."/>
            <person name="Chow J."/>
            <person name="Chiniquy J."/>
            <person name="Lipzen A."/>
            <person name="Tritt A."/>
            <person name="Sun H."/>
            <person name="Haridas S."/>
            <person name="LaButti K."/>
            <person name="Ohm R.A."/>
            <person name="Kues U."/>
            <person name="Blanchette R.A."/>
            <person name="Grigoriev I.V."/>
            <person name="Minto R.E."/>
            <person name="Hibbett D.S."/>
        </authorList>
    </citation>
    <scope>NUCLEOTIDE SEQUENCE [LARGE SCALE GENOMIC DNA]</scope>
    <source>
        <strain evidence="6 7">FP15055 ss-10</strain>
    </source>
</reference>
<dbReference type="PIRSF" id="PIRSF006641">
    <property type="entry name" value="CHP00092"/>
    <property type="match status" value="1"/>
</dbReference>
<sequence>MLDKPFRRVDILLGRPGNNLKIGIVGVPNVGKSSFFNALTNTSNALAANYPYATINPEEARVPVPDERFDWLCETYQPASRVPAHLTCIDIAGLTAGASTGAGLGNAFLSHVRAVDGIFQLVRAFDDAEVTHVDGDVDPCRDMTTIQTELRLKDIEWVEKHLEGLKRSGRALNSTSLADKAKKEEIATVEQILKVLTVDEKDVRKHAWTNKEIDVVNGLMLLTAKPVTYLVNLSEKDYIRKKNKWLPKIKEWVDKNNAGDQIIPFSVAFEERLSPMTPEEKKAEEQKVGAVSNLTKITHAGYNSLELIRYFTAGPDEVRAWTIRKGTKAPAAAGVIHSDFEKKFVCGEIMAFDDLKENKTEAATKAAGKLRQQGKPYEMVDGDIAYWKAGA</sequence>
<keyword evidence="2 3" id="KW-0067">ATP-binding</keyword>
<dbReference type="Gene3D" id="3.10.20.30">
    <property type="match status" value="1"/>
</dbReference>
<dbReference type="SUPFAM" id="SSF52540">
    <property type="entry name" value="P-loop containing nucleoside triphosphate hydrolases"/>
    <property type="match status" value="1"/>
</dbReference>